<organism evidence="1 2">
    <name type="scientific">Simplicispira suum</name>
    <dbReference type="NCBI Taxonomy" id="2109915"/>
    <lineage>
        <taxon>Bacteria</taxon>
        <taxon>Pseudomonadati</taxon>
        <taxon>Pseudomonadota</taxon>
        <taxon>Betaproteobacteria</taxon>
        <taxon>Burkholderiales</taxon>
        <taxon>Comamonadaceae</taxon>
        <taxon>Simplicispira</taxon>
    </lineage>
</organism>
<geneLocation type="plasmid" evidence="1 2">
    <name>unnamed2</name>
</geneLocation>
<reference evidence="1 2" key="1">
    <citation type="submission" date="2018-03" db="EMBL/GenBank/DDBJ databases">
        <title>Genome sequencing of Simplicispira sp.</title>
        <authorList>
            <person name="Kim S.-J."/>
            <person name="Heo J."/>
            <person name="Kwon S.-W."/>
        </authorList>
    </citation>
    <scope>NUCLEOTIDE SEQUENCE [LARGE SCALE GENOMIC DNA]</scope>
    <source>
        <strain evidence="1 2">SC1-8</strain>
        <plasmid evidence="1 2">unnamed2</plasmid>
    </source>
</reference>
<dbReference type="EMBL" id="CP027671">
    <property type="protein sequence ID" value="AVO43550.1"/>
    <property type="molecule type" value="Genomic_DNA"/>
</dbReference>
<evidence type="ECO:0000313" key="2">
    <source>
        <dbReference type="Proteomes" id="UP000239326"/>
    </source>
</evidence>
<keyword evidence="1" id="KW-0614">Plasmid</keyword>
<accession>A0A2S0N5Y6</accession>
<dbReference type="KEGG" id="simp:C6571_19160"/>
<proteinExistence type="predicted"/>
<evidence type="ECO:0000313" key="1">
    <source>
        <dbReference type="EMBL" id="AVO43550.1"/>
    </source>
</evidence>
<dbReference type="AlphaFoldDB" id="A0A2S0N5Y6"/>
<dbReference type="Proteomes" id="UP000239326">
    <property type="component" value="Plasmid unnamed2"/>
</dbReference>
<gene>
    <name evidence="1" type="ORF">C6571_19160</name>
</gene>
<keyword evidence="2" id="KW-1185">Reference proteome</keyword>
<protein>
    <submittedName>
        <fullName evidence="1">Uncharacterized protein</fullName>
    </submittedName>
</protein>
<sequence>MDPIDNSGMRSQVIHARAADLILQAGGRALELEDRRCSPMMFIALLSHPRGRARFSNDAIVLITHLIAYRKR</sequence>
<name>A0A2S0N5Y6_9BURK</name>